<evidence type="ECO:0000313" key="4">
    <source>
        <dbReference type="Proteomes" id="UP000437131"/>
    </source>
</evidence>
<dbReference type="CDD" id="cd00293">
    <property type="entry name" value="USP-like"/>
    <property type="match status" value="1"/>
</dbReference>
<dbReference type="PANTHER" id="PTHR46268">
    <property type="entry name" value="STRESS RESPONSE PROTEIN NHAX"/>
    <property type="match status" value="1"/>
</dbReference>
<organism evidence="3 4">
    <name type="scientific">Cyanobacterium aponinum 0216</name>
    <dbReference type="NCBI Taxonomy" id="2676140"/>
    <lineage>
        <taxon>Bacteria</taxon>
        <taxon>Bacillati</taxon>
        <taxon>Cyanobacteriota</taxon>
        <taxon>Cyanophyceae</taxon>
        <taxon>Oscillatoriophycideae</taxon>
        <taxon>Chroococcales</taxon>
        <taxon>Geminocystaceae</taxon>
        <taxon>Cyanobacterium</taxon>
    </lineage>
</organism>
<dbReference type="Proteomes" id="UP000437131">
    <property type="component" value="Unassembled WGS sequence"/>
</dbReference>
<protein>
    <submittedName>
        <fullName evidence="3">Universal stress protein</fullName>
    </submittedName>
</protein>
<dbReference type="Gene3D" id="3.40.50.12370">
    <property type="match status" value="1"/>
</dbReference>
<feature type="domain" description="UspA" evidence="2">
    <location>
        <begin position="1"/>
        <end position="134"/>
    </location>
</feature>
<gene>
    <name evidence="3" type="ORF">GGC33_00480</name>
</gene>
<comment type="similarity">
    <text evidence="1">Belongs to the universal stress protein A family.</text>
</comment>
<reference evidence="3 4" key="1">
    <citation type="submission" date="2019-11" db="EMBL/GenBank/DDBJ databases">
        <title>Isolation of a new High Light Tolerant Cyanobacteria.</title>
        <authorList>
            <person name="Dobson Z."/>
            <person name="Vaughn N."/>
            <person name="Vaughn M."/>
            <person name="Fromme P."/>
            <person name="Mazor Y."/>
        </authorList>
    </citation>
    <scope>NUCLEOTIDE SEQUENCE [LARGE SCALE GENOMIC DNA]</scope>
    <source>
        <strain evidence="3 4">0216</strain>
    </source>
</reference>
<name>A0A844GLH6_9CHRO</name>
<dbReference type="RefSeq" id="WP_099436572.1">
    <property type="nucleotide sequence ID" value="NZ_WMIA01000001.1"/>
</dbReference>
<dbReference type="EMBL" id="WMIA01000001">
    <property type="protein sequence ID" value="MTF37414.1"/>
    <property type="molecule type" value="Genomic_DNA"/>
</dbReference>
<dbReference type="SUPFAM" id="SSF52402">
    <property type="entry name" value="Adenine nucleotide alpha hydrolases-like"/>
    <property type="match status" value="1"/>
</dbReference>
<dbReference type="Pfam" id="PF00582">
    <property type="entry name" value="Usp"/>
    <property type="match status" value="1"/>
</dbReference>
<sequence>MFNHGLVCTDFTDGLDKMIHFVSALGEGGFKEITFLHSVAIWNEGEIPRIDRDKVEEAKKKLSPALNNVPENMKVNIEVLSGNPSDNILATIKKYNIDLVITGSPVSTSLEQIFFGSTTAKLRNKLRIPMMILRPQLMSVYRNDEFALRCRNLNSFWLVPYNHAPHHRYILEKIRGYVEIDKGNTLKECLFLSVIDEVSRSEILTENKVKEAENKLAEIQKSFVSSTINVQTLVKRGNILEETFKVAFAHDVSAIALADNLKEDSIFNRLVQLAVGNNANYLLNCSWFPLIYFPMNKQ</sequence>
<dbReference type="PANTHER" id="PTHR46268:SF22">
    <property type="entry name" value="SENSOR PROTEIN KDPD-RELATED"/>
    <property type="match status" value="1"/>
</dbReference>
<dbReference type="InterPro" id="IPR006016">
    <property type="entry name" value="UspA"/>
</dbReference>
<accession>A0A844GLH6</accession>
<evidence type="ECO:0000256" key="1">
    <source>
        <dbReference type="ARBA" id="ARBA00008791"/>
    </source>
</evidence>
<dbReference type="AlphaFoldDB" id="A0A844GLH6"/>
<comment type="caution">
    <text evidence="3">The sequence shown here is derived from an EMBL/GenBank/DDBJ whole genome shotgun (WGS) entry which is preliminary data.</text>
</comment>
<proteinExistence type="inferred from homology"/>
<evidence type="ECO:0000259" key="2">
    <source>
        <dbReference type="Pfam" id="PF00582"/>
    </source>
</evidence>
<evidence type="ECO:0000313" key="3">
    <source>
        <dbReference type="EMBL" id="MTF37414.1"/>
    </source>
</evidence>